<dbReference type="GO" id="GO:0015221">
    <property type="term" value="F:lipopolysaccharide transmembrane transporter activity"/>
    <property type="evidence" value="ECO:0007669"/>
    <property type="project" value="InterPro"/>
</dbReference>
<dbReference type="PROSITE" id="PS51257">
    <property type="entry name" value="PROKAR_LIPOPROTEIN"/>
    <property type="match status" value="1"/>
</dbReference>
<dbReference type="RefSeq" id="WP_103982965.1">
    <property type="nucleotide sequence ID" value="NZ_FNVS01000006.1"/>
</dbReference>
<evidence type="ECO:0000313" key="3">
    <source>
        <dbReference type="Proteomes" id="UP000236725"/>
    </source>
</evidence>
<organism evidence="2 3">
    <name type="scientific">Parabacteroides chinchillae</name>
    <dbReference type="NCBI Taxonomy" id="871327"/>
    <lineage>
        <taxon>Bacteria</taxon>
        <taxon>Pseudomonadati</taxon>
        <taxon>Bacteroidota</taxon>
        <taxon>Bacteroidia</taxon>
        <taxon>Bacteroidales</taxon>
        <taxon>Tannerellaceae</taxon>
        <taxon>Parabacteroides</taxon>
    </lineage>
</organism>
<protein>
    <submittedName>
        <fullName evidence="2">LPS export ABC transporter protein LptC</fullName>
    </submittedName>
</protein>
<dbReference type="GO" id="GO:0005886">
    <property type="term" value="C:plasma membrane"/>
    <property type="evidence" value="ECO:0007669"/>
    <property type="project" value="InterPro"/>
</dbReference>
<evidence type="ECO:0000256" key="1">
    <source>
        <dbReference type="SAM" id="MobiDB-lite"/>
    </source>
</evidence>
<name>A0A8G2BVN1_9BACT</name>
<dbReference type="NCBIfam" id="TIGR04409">
    <property type="entry name" value="LptC_YrbK"/>
    <property type="match status" value="1"/>
</dbReference>
<gene>
    <name evidence="2" type="ORF">SAMN05444001_10656</name>
</gene>
<dbReference type="EMBL" id="FNVS01000006">
    <property type="protein sequence ID" value="SEF75448.1"/>
    <property type="molecule type" value="Genomic_DNA"/>
</dbReference>
<feature type="region of interest" description="Disordered" evidence="1">
    <location>
        <begin position="198"/>
        <end position="236"/>
    </location>
</feature>
<dbReference type="InterPro" id="IPR026265">
    <property type="entry name" value="LptC"/>
</dbReference>
<accession>A0A8G2BVN1</accession>
<sequence length="236" mass="27119">MVGSRFLSKTNKDKGITTIPVIVVMLLLFSASCSKENKEVVDVEFDPNQTYTMKTTEVASLISDSGITRYSVKAKEWLMFDKAVEPYWYFPEGLYIEKFDTTFHTEASVQADTAYYYNKKGLWKLIGNVAIENLEGEHFQTSLLYWDEKQGKVYSDKYIRIEQVDKVITGVGFESNQDMTKYKIFNSTGIFPVKEAPADSIRTNQPLQETPLEEKLEEKTQEEDMPMSTMIPLKSK</sequence>
<evidence type="ECO:0000313" key="2">
    <source>
        <dbReference type="EMBL" id="SEF75448.1"/>
    </source>
</evidence>
<proteinExistence type="predicted"/>
<dbReference type="Pfam" id="PF06835">
    <property type="entry name" value="LptC"/>
    <property type="match status" value="1"/>
</dbReference>
<dbReference type="Gene3D" id="2.60.450.10">
    <property type="entry name" value="Lipopolysaccharide (LPS) transport protein A like domain"/>
    <property type="match status" value="1"/>
</dbReference>
<reference evidence="2 3" key="1">
    <citation type="submission" date="2016-10" db="EMBL/GenBank/DDBJ databases">
        <authorList>
            <person name="Varghese N."/>
            <person name="Submissions S."/>
        </authorList>
    </citation>
    <scope>NUCLEOTIDE SEQUENCE [LARGE SCALE GENOMIC DNA]</scope>
    <source>
        <strain evidence="2 3">DSM 29073</strain>
    </source>
</reference>
<keyword evidence="3" id="KW-1185">Reference proteome</keyword>
<dbReference type="InterPro" id="IPR010664">
    <property type="entry name" value="LipoPS_assembly_LptC-rel"/>
</dbReference>
<dbReference type="AlphaFoldDB" id="A0A8G2BVN1"/>
<comment type="caution">
    <text evidence="2">The sequence shown here is derived from an EMBL/GenBank/DDBJ whole genome shotgun (WGS) entry which is preliminary data.</text>
</comment>
<dbReference type="Proteomes" id="UP000236725">
    <property type="component" value="Unassembled WGS sequence"/>
</dbReference>